<feature type="domain" description="Ketoreductase" evidence="14">
    <location>
        <begin position="611"/>
        <end position="798"/>
    </location>
</feature>
<protein>
    <recommendedName>
        <fullName evidence="14">Ketoreductase domain-containing protein</fullName>
    </recommendedName>
</protein>
<evidence type="ECO:0000313" key="16">
    <source>
        <dbReference type="Proteomes" id="UP000759131"/>
    </source>
</evidence>
<keyword evidence="3 12" id="KW-0813">Transport</keyword>
<name>A0A7R9Q178_9ACAR</name>
<evidence type="ECO:0000256" key="9">
    <source>
        <dbReference type="ARBA" id="ARBA00023136"/>
    </source>
</evidence>
<dbReference type="SUPFAM" id="SSF51735">
    <property type="entry name" value="NAD(P)-binding Rossmann-fold domains"/>
    <property type="match status" value="1"/>
</dbReference>
<evidence type="ECO:0000256" key="1">
    <source>
        <dbReference type="ARBA" id="ARBA00004141"/>
    </source>
</evidence>
<evidence type="ECO:0000256" key="7">
    <source>
        <dbReference type="ARBA" id="ARBA00023053"/>
    </source>
</evidence>
<evidence type="ECO:0000256" key="13">
    <source>
        <dbReference type="SAM" id="Phobius"/>
    </source>
</evidence>
<dbReference type="Gene3D" id="3.40.50.720">
    <property type="entry name" value="NAD(P)-binding Rossmann-like Domain"/>
    <property type="match status" value="1"/>
</dbReference>
<keyword evidence="16" id="KW-1185">Reference proteome</keyword>
<keyword evidence="7" id="KW-0915">Sodium</keyword>
<evidence type="ECO:0000313" key="15">
    <source>
        <dbReference type="EMBL" id="CAD7627831.1"/>
    </source>
</evidence>
<evidence type="ECO:0000256" key="3">
    <source>
        <dbReference type="ARBA" id="ARBA00022448"/>
    </source>
</evidence>
<evidence type="ECO:0000256" key="11">
    <source>
        <dbReference type="ARBA" id="ARBA00023303"/>
    </source>
</evidence>
<dbReference type="GO" id="GO:0016020">
    <property type="term" value="C:membrane"/>
    <property type="evidence" value="ECO:0007669"/>
    <property type="project" value="UniProtKB-SubCell"/>
</dbReference>
<dbReference type="PRINTS" id="PR00080">
    <property type="entry name" value="SDRFAMILY"/>
</dbReference>
<dbReference type="InterPro" id="IPR001873">
    <property type="entry name" value="ENaC"/>
</dbReference>
<dbReference type="InterPro" id="IPR057326">
    <property type="entry name" value="KR_dom"/>
</dbReference>
<keyword evidence="11 12" id="KW-0407">Ion channel</keyword>
<dbReference type="InterPro" id="IPR036291">
    <property type="entry name" value="NAD(P)-bd_dom_sf"/>
</dbReference>
<evidence type="ECO:0000256" key="4">
    <source>
        <dbReference type="ARBA" id="ARBA00022461"/>
    </source>
</evidence>
<dbReference type="InterPro" id="IPR002347">
    <property type="entry name" value="SDR_fam"/>
</dbReference>
<dbReference type="SMART" id="SM00822">
    <property type="entry name" value="PKS_KR"/>
    <property type="match status" value="1"/>
</dbReference>
<comment type="subcellular location">
    <subcellularLocation>
        <location evidence="1">Membrane</location>
        <topology evidence="1">Multi-pass membrane protein</topology>
    </subcellularLocation>
</comment>
<dbReference type="OrthoDB" id="417891at2759"/>
<evidence type="ECO:0000256" key="8">
    <source>
        <dbReference type="ARBA" id="ARBA00023065"/>
    </source>
</evidence>
<comment type="similarity">
    <text evidence="2 12">Belongs to the amiloride-sensitive sodium channel (TC 1.A.6) family.</text>
</comment>
<keyword evidence="6 13" id="KW-1133">Transmembrane helix</keyword>
<dbReference type="Pfam" id="PF00858">
    <property type="entry name" value="ASC"/>
    <property type="match status" value="1"/>
</dbReference>
<evidence type="ECO:0000256" key="6">
    <source>
        <dbReference type="ARBA" id="ARBA00022989"/>
    </source>
</evidence>
<reference evidence="15" key="1">
    <citation type="submission" date="2020-11" db="EMBL/GenBank/DDBJ databases">
        <authorList>
            <person name="Tran Van P."/>
        </authorList>
    </citation>
    <scope>NUCLEOTIDE SEQUENCE</scope>
</reference>
<evidence type="ECO:0000256" key="2">
    <source>
        <dbReference type="ARBA" id="ARBA00007193"/>
    </source>
</evidence>
<dbReference type="PRINTS" id="PR00081">
    <property type="entry name" value="GDHRDH"/>
</dbReference>
<dbReference type="FunFam" id="3.40.50.720:FF:000084">
    <property type="entry name" value="Short-chain dehydrogenase reductase"/>
    <property type="match status" value="1"/>
</dbReference>
<dbReference type="AlphaFoldDB" id="A0A7R9Q178"/>
<dbReference type="PANTHER" id="PTHR44115">
    <property type="entry name" value="PROTEIN CBG09704"/>
    <property type="match status" value="1"/>
</dbReference>
<keyword evidence="9 13" id="KW-0472">Membrane</keyword>
<evidence type="ECO:0000259" key="14">
    <source>
        <dbReference type="SMART" id="SM00822"/>
    </source>
</evidence>
<organism evidence="15">
    <name type="scientific">Medioppia subpectinata</name>
    <dbReference type="NCBI Taxonomy" id="1979941"/>
    <lineage>
        <taxon>Eukaryota</taxon>
        <taxon>Metazoa</taxon>
        <taxon>Ecdysozoa</taxon>
        <taxon>Arthropoda</taxon>
        <taxon>Chelicerata</taxon>
        <taxon>Arachnida</taxon>
        <taxon>Acari</taxon>
        <taxon>Acariformes</taxon>
        <taxon>Sarcoptiformes</taxon>
        <taxon>Oribatida</taxon>
        <taxon>Brachypylina</taxon>
        <taxon>Oppioidea</taxon>
        <taxon>Oppiidae</taxon>
        <taxon>Medioppia</taxon>
    </lineage>
</organism>
<evidence type="ECO:0000256" key="5">
    <source>
        <dbReference type="ARBA" id="ARBA00022692"/>
    </source>
</evidence>
<dbReference type="Pfam" id="PF00106">
    <property type="entry name" value="adh_short"/>
    <property type="match status" value="1"/>
</dbReference>
<dbReference type="GO" id="GO:0005272">
    <property type="term" value="F:sodium channel activity"/>
    <property type="evidence" value="ECO:0007669"/>
    <property type="project" value="UniProtKB-KW"/>
</dbReference>
<keyword evidence="10 12" id="KW-0739">Sodium transport</keyword>
<dbReference type="EMBL" id="CAJPIZ010005093">
    <property type="protein sequence ID" value="CAG2108261.1"/>
    <property type="molecule type" value="Genomic_DNA"/>
</dbReference>
<feature type="transmembrane region" description="Helical" evidence="13">
    <location>
        <begin position="248"/>
        <end position="272"/>
    </location>
</feature>
<dbReference type="EMBL" id="OC859668">
    <property type="protein sequence ID" value="CAD7627831.1"/>
    <property type="molecule type" value="Genomic_DNA"/>
</dbReference>
<keyword evidence="8 12" id="KW-0406">Ion transport</keyword>
<proteinExistence type="inferred from homology"/>
<dbReference type="Proteomes" id="UP000759131">
    <property type="component" value="Unassembled WGS sequence"/>
</dbReference>
<accession>A0A7R9Q178</accession>
<dbReference type="PANTHER" id="PTHR44115:SF4">
    <property type="entry name" value="OXIDOREDUCTASE"/>
    <property type="match status" value="1"/>
</dbReference>
<gene>
    <name evidence="15" type="ORF">OSB1V03_LOCUS8256</name>
</gene>
<sequence length="839" mass="95023">MKILDYINTMTITEQFKALDYPNTIRHGVNCTVRTPRAFKLGLTKPGQYVNCNEITPIRYSLSNEYYCMTLFSRINGEPIDRYEIVNKPTKRKHGDYLVNLSNNTVILLPEPYRSACIDRLAGQSAADCIVQCLINTQVNRTGNYPYDYLTYDNTSGLRFRSYDGKRKSSHIIDKCYKICGGNQECYREYYQIVRENKYEDWTPGNATADNDEYANNYKNLSMDFRFMLPTLPALSYRMQPKFSFGEYLLFIGSIFSLWFGLSVLSVGGLVVSCAANAHKSRISHVFKVHAVRNVMKVEFLNDEVYEQVIKGKHHADSEAEDTMIANYLNNMTIQDQFNSLKYPNDILQGLNCTVRRPLAFKPGAEGSYERSYVNCADIAPVIYSLSDEYYCVTLFTRFNAEPDEGYEIANKPTKRRSRDYLVAVTNNTMGSDVTVHILANTDRLNKPEQERSNLLGAGYGKILIEYQLTKVELLPKPFQSACLERQHVLSQGDCVAACQIRGHITSSGVYPYRFLAYERNSTLRLADNRLPPQIRERCHEECGQRQDCYREYYQIVRQNNYDPVPLNTNGTQDPRPIDIWFVFPTLPVLFYKMQPKLYLEMSVKYDFTGKVVLITGSSSGIGAATAVQFAKAGAQVVVTGRRADKLAEVGKQCLKVSPKGIKALEVTADVTKREDMRRLVDQTIKHFGKLDILVNNAGASIVAKPDDKQYYEIFEKVMAINLNSVVYLTHICVEHLEKTKGNIVNISSVGSMRTVPGFSPYNVAKCALDMFTRCMAAELGPKRIRVNVINPGPIRTGFAEAMGLTKDVSDVIFNAYDKLVPIGRCGFGDDVADNVLYL</sequence>
<evidence type="ECO:0000256" key="10">
    <source>
        <dbReference type="ARBA" id="ARBA00023201"/>
    </source>
</evidence>
<keyword evidence="4 12" id="KW-0894">Sodium channel</keyword>
<keyword evidence="5 12" id="KW-0812">Transmembrane</keyword>
<evidence type="ECO:0000256" key="12">
    <source>
        <dbReference type="RuleBase" id="RU000679"/>
    </source>
</evidence>